<dbReference type="Pfam" id="PF12687">
    <property type="entry name" value="DUF3801"/>
    <property type="match status" value="1"/>
</dbReference>
<sequence>MLHEEVNREEMQLGAKVANLTVAEIRKAIEKLLAELKQQGKQKMPAVQHGKQSLKELAAQNAGLSSLELKDPNLRQLNREMKRCGIDFSPVKTGKGEYLLFFKGRDADAMTHAFNQYTKKLVKQAEKPSIRKMLAAFKEKAAQMNAQRAVTKNKDRGIDL</sequence>
<protein>
    <submittedName>
        <fullName evidence="2">PcfB family protein</fullName>
    </submittedName>
</protein>
<dbReference type="Proteomes" id="UP001524944">
    <property type="component" value="Unassembled WGS sequence"/>
</dbReference>
<organism evidence="2 3">
    <name type="scientific">Dehalobacterium formicoaceticum</name>
    <dbReference type="NCBI Taxonomy" id="51515"/>
    <lineage>
        <taxon>Bacteria</taxon>
        <taxon>Bacillati</taxon>
        <taxon>Bacillota</taxon>
        <taxon>Clostridia</taxon>
        <taxon>Eubacteriales</taxon>
        <taxon>Peptococcaceae</taxon>
        <taxon>Dehalobacterium</taxon>
    </lineage>
</organism>
<gene>
    <name evidence="2" type="ORF">NVS47_16320</name>
</gene>
<feature type="coiled-coil region" evidence="1">
    <location>
        <begin position="15"/>
        <end position="42"/>
    </location>
</feature>
<reference evidence="2 3" key="1">
    <citation type="submission" date="2022-08" db="EMBL/GenBank/DDBJ databases">
        <title>Proteogenomics of the novel Dehalobacterium formicoaceticum strain EZ94 highlights a key role of methyltransferases during anaerobic dichloromethane degradation.</title>
        <authorList>
            <person name="Wasmund K."/>
        </authorList>
    </citation>
    <scope>NUCLEOTIDE SEQUENCE [LARGE SCALE GENOMIC DNA]</scope>
    <source>
        <strain evidence="2 3">EZ94</strain>
    </source>
</reference>
<dbReference type="RefSeq" id="WP_257914193.1">
    <property type="nucleotide sequence ID" value="NZ_JANPWE010000019.1"/>
</dbReference>
<name>A0ABT1Y843_9FIRM</name>
<keyword evidence="1" id="KW-0175">Coiled coil</keyword>
<keyword evidence="3" id="KW-1185">Reference proteome</keyword>
<evidence type="ECO:0000313" key="3">
    <source>
        <dbReference type="Proteomes" id="UP001524944"/>
    </source>
</evidence>
<comment type="caution">
    <text evidence="2">The sequence shown here is derived from an EMBL/GenBank/DDBJ whole genome shotgun (WGS) entry which is preliminary data.</text>
</comment>
<evidence type="ECO:0000313" key="2">
    <source>
        <dbReference type="EMBL" id="MCR6547054.1"/>
    </source>
</evidence>
<proteinExistence type="predicted"/>
<dbReference type="EMBL" id="JANPWE010000019">
    <property type="protein sequence ID" value="MCR6547054.1"/>
    <property type="molecule type" value="Genomic_DNA"/>
</dbReference>
<evidence type="ECO:0000256" key="1">
    <source>
        <dbReference type="SAM" id="Coils"/>
    </source>
</evidence>
<accession>A0ABT1Y843</accession>
<dbReference type="InterPro" id="IPR024234">
    <property type="entry name" value="DUF3801"/>
</dbReference>